<evidence type="ECO:0000256" key="3">
    <source>
        <dbReference type="SAM" id="MobiDB-lite"/>
    </source>
</evidence>
<dbReference type="RefSeq" id="WP_081142117.1">
    <property type="nucleotide sequence ID" value="NZ_MWUE01000033.1"/>
</dbReference>
<dbReference type="InterPro" id="IPR008354">
    <property type="entry name" value="Glc-Fru_OxRdtase_bac"/>
</dbReference>
<feature type="domain" description="Gfo/Idh/MocA-like oxidoreductase N-terminal" evidence="4">
    <location>
        <begin position="70"/>
        <end position="193"/>
    </location>
</feature>
<protein>
    <submittedName>
        <fullName evidence="6">Oxidoreductase</fullName>
    </submittedName>
</protein>
<evidence type="ECO:0000313" key="7">
    <source>
        <dbReference type="Proteomes" id="UP000192769"/>
    </source>
</evidence>
<dbReference type="Pfam" id="PF22725">
    <property type="entry name" value="GFO_IDH_MocA_C3"/>
    <property type="match status" value="1"/>
</dbReference>
<evidence type="ECO:0000256" key="2">
    <source>
        <dbReference type="ARBA" id="ARBA00023002"/>
    </source>
</evidence>
<dbReference type="GO" id="GO:0016491">
    <property type="term" value="F:oxidoreductase activity"/>
    <property type="evidence" value="ECO:0007669"/>
    <property type="project" value="UniProtKB-KW"/>
</dbReference>
<comment type="similarity">
    <text evidence="1">Belongs to the Gfo/Idh/MocA family.</text>
</comment>
<evidence type="ECO:0000259" key="5">
    <source>
        <dbReference type="Pfam" id="PF22725"/>
    </source>
</evidence>
<dbReference type="InterPro" id="IPR000683">
    <property type="entry name" value="Gfo/Idh/MocA-like_OxRdtase_N"/>
</dbReference>
<dbReference type="InterPro" id="IPR055170">
    <property type="entry name" value="GFO_IDH_MocA-like_dom"/>
</dbReference>
<dbReference type="SUPFAM" id="SSF55347">
    <property type="entry name" value="Glyceraldehyde-3-phosphate dehydrogenase-like, C-terminal domain"/>
    <property type="match status" value="1"/>
</dbReference>
<feature type="region of interest" description="Disordered" evidence="3">
    <location>
        <begin position="1"/>
        <end position="33"/>
    </location>
</feature>
<accession>A0A1V9DA14</accession>
<keyword evidence="2" id="KW-0560">Oxidoreductase</keyword>
<comment type="caution">
    <text evidence="6">The sequence shown here is derived from an EMBL/GenBank/DDBJ whole genome shotgun (WGS) entry which is preliminary data.</text>
</comment>
<dbReference type="PRINTS" id="PR01775">
    <property type="entry name" value="GLFROXRDTASE"/>
</dbReference>
<dbReference type="GO" id="GO:0000166">
    <property type="term" value="F:nucleotide binding"/>
    <property type="evidence" value="ECO:0007669"/>
    <property type="project" value="InterPro"/>
</dbReference>
<keyword evidence="7" id="KW-1185">Reference proteome</keyword>
<dbReference type="Pfam" id="PF01408">
    <property type="entry name" value="GFO_IDH_MocA"/>
    <property type="match status" value="1"/>
</dbReference>
<evidence type="ECO:0000259" key="4">
    <source>
        <dbReference type="Pfam" id="PF01408"/>
    </source>
</evidence>
<dbReference type="PANTHER" id="PTHR22604">
    <property type="entry name" value="OXIDOREDUCTASES"/>
    <property type="match status" value="1"/>
</dbReference>
<proteinExistence type="inferred from homology"/>
<dbReference type="InterPro" id="IPR036291">
    <property type="entry name" value="NAD(P)-bd_dom_sf"/>
</dbReference>
<dbReference type="PANTHER" id="PTHR22604:SF105">
    <property type="entry name" value="TRANS-1,2-DIHYDROBENZENE-1,2-DIOL DEHYDROGENASE"/>
    <property type="match status" value="1"/>
</dbReference>
<evidence type="ECO:0000313" key="6">
    <source>
        <dbReference type="EMBL" id="OQP30772.1"/>
    </source>
</evidence>
<dbReference type="OrthoDB" id="9781031at2"/>
<evidence type="ECO:0000256" key="1">
    <source>
        <dbReference type="ARBA" id="ARBA00010928"/>
    </source>
</evidence>
<dbReference type="Proteomes" id="UP000192769">
    <property type="component" value="Unassembled WGS sequence"/>
</dbReference>
<reference evidence="6 7" key="1">
    <citation type="submission" date="2017-02" db="EMBL/GenBank/DDBJ databases">
        <title>Whole genome shotgun sequence of Pantoea agglomerans strain AS1 isolated from a cycad, Zamia floridana in Central Florida, USA.</title>
        <authorList>
            <person name="Lata P."/>
            <person name="Govindarajan S."/>
            <person name="Qi F."/>
            <person name="Li J.-L."/>
            <person name="Maurya S.K."/>
            <person name="Sahoo M.K."/>
        </authorList>
    </citation>
    <scope>NUCLEOTIDE SEQUENCE [LARGE SCALE GENOMIC DNA]</scope>
    <source>
        <strain evidence="6 7">AS1</strain>
    </source>
</reference>
<gene>
    <name evidence="6" type="ORF">B2J69_21315</name>
</gene>
<dbReference type="SUPFAM" id="SSF51735">
    <property type="entry name" value="NAD(P)-binding Rossmann-fold domains"/>
    <property type="match status" value="1"/>
</dbReference>
<feature type="region of interest" description="Disordered" evidence="3">
    <location>
        <begin position="46"/>
        <end position="66"/>
    </location>
</feature>
<dbReference type="Gene3D" id="3.30.360.10">
    <property type="entry name" value="Dihydrodipicolinate Reductase, domain 2"/>
    <property type="match status" value="1"/>
</dbReference>
<dbReference type="InterPro" id="IPR050984">
    <property type="entry name" value="Gfo/Idh/MocA_domain"/>
</dbReference>
<dbReference type="AlphaFoldDB" id="A0A1V9DA14"/>
<dbReference type="EMBL" id="MWUE01000033">
    <property type="protein sequence ID" value="OQP30772.1"/>
    <property type="molecule type" value="Genomic_DNA"/>
</dbReference>
<dbReference type="Gene3D" id="3.40.50.720">
    <property type="entry name" value="NAD(P)-binding Rossmann-like Domain"/>
    <property type="match status" value="1"/>
</dbReference>
<feature type="domain" description="GFO/IDH/MocA-like oxidoreductase" evidence="5">
    <location>
        <begin position="205"/>
        <end position="323"/>
    </location>
</feature>
<name>A0A1V9DA14_9GAMM</name>
<sequence>MSHHAPRFSSAGPGTATGPHLPVAGEPLSPQPIDVGHVEQQRVTFENWKGEGDRPEPQPPTPRAPHKRLGVAIVGLGRLTLNQILPAFSQSQLARPVALVSGRPEKARAVAAQYGIDPAAVYHYDEMARMAENREIDAVYIVTPNGRHRDHALAAAQAGKHVLCEKPMANTSAEAREMIAACADAGVKLMIAYRCQYELLNLETARLAQSGELGAPRIIHATNTQVHGAGDQWRIRAALSGGGALPDIGLYCLNGVRTMLGEDPIEVYAQIVNPVGDERYAEVEETVSFTLRFPSGAIANCVTSYGAHECKNMEIRLEKGSLELENAFAYQGQRLYVAQLRDGREQMSEIRLAPKNQFTLEIDHFADCVLNSRTPHTPGEEGLQDHILMEAIYRSAREGVPVKIDAPSAHPPVAADAR</sequence>
<organism evidence="6 7">
    <name type="scientific">Pantoea latae</name>
    <dbReference type="NCBI Taxonomy" id="1964541"/>
    <lineage>
        <taxon>Bacteria</taxon>
        <taxon>Pseudomonadati</taxon>
        <taxon>Pseudomonadota</taxon>
        <taxon>Gammaproteobacteria</taxon>
        <taxon>Enterobacterales</taxon>
        <taxon>Erwiniaceae</taxon>
        <taxon>Pantoea</taxon>
    </lineage>
</organism>